<evidence type="ECO:0000256" key="4">
    <source>
        <dbReference type="ARBA" id="ARBA00023128"/>
    </source>
</evidence>
<reference evidence="7 8" key="1">
    <citation type="journal article" date="2018" name="Sci. Rep.">
        <title>Raphidocelis subcapitata (=Pseudokirchneriella subcapitata) provides an insight into genome evolution and environmental adaptations in the Sphaeropleales.</title>
        <authorList>
            <person name="Suzuki S."/>
            <person name="Yamaguchi H."/>
            <person name="Nakajima N."/>
            <person name="Kawachi M."/>
        </authorList>
    </citation>
    <scope>NUCLEOTIDE SEQUENCE [LARGE SCALE GENOMIC DNA]</scope>
    <source>
        <strain evidence="7 8">NIES-35</strain>
    </source>
</reference>
<dbReference type="GO" id="GO:0003735">
    <property type="term" value="F:structural constituent of ribosome"/>
    <property type="evidence" value="ECO:0007669"/>
    <property type="project" value="InterPro"/>
</dbReference>
<dbReference type="GO" id="GO:0032543">
    <property type="term" value="P:mitochondrial translation"/>
    <property type="evidence" value="ECO:0007669"/>
    <property type="project" value="TreeGrafter"/>
</dbReference>
<dbReference type="PANTHER" id="PTHR21183:SF18">
    <property type="entry name" value="LARGE RIBOSOMAL SUBUNIT PROTEIN UL29M"/>
    <property type="match status" value="1"/>
</dbReference>
<name>A0A2V0NN28_9CHLO</name>
<dbReference type="FunCoup" id="A0A2V0NN28">
    <property type="interactions" value="269"/>
</dbReference>
<dbReference type="OrthoDB" id="270763at2759"/>
<dbReference type="GO" id="GO:0005762">
    <property type="term" value="C:mitochondrial large ribosomal subunit"/>
    <property type="evidence" value="ECO:0007669"/>
    <property type="project" value="TreeGrafter"/>
</dbReference>
<evidence type="ECO:0000256" key="6">
    <source>
        <dbReference type="ARBA" id="ARBA00035289"/>
    </source>
</evidence>
<dbReference type="InterPro" id="IPR038340">
    <property type="entry name" value="MRP-L47_sf"/>
</dbReference>
<keyword evidence="3" id="KW-0689">Ribosomal protein</keyword>
<keyword evidence="4" id="KW-0496">Mitochondrion</keyword>
<proteinExistence type="inferred from homology"/>
<dbReference type="PANTHER" id="PTHR21183">
    <property type="entry name" value="RIBOSOMAL PROTEIN L47, MITOCHONDRIAL-RELATED"/>
    <property type="match status" value="1"/>
</dbReference>
<evidence type="ECO:0000313" key="8">
    <source>
        <dbReference type="Proteomes" id="UP000247498"/>
    </source>
</evidence>
<dbReference type="Proteomes" id="UP000247498">
    <property type="component" value="Unassembled WGS sequence"/>
</dbReference>
<evidence type="ECO:0000256" key="5">
    <source>
        <dbReference type="ARBA" id="ARBA00023274"/>
    </source>
</evidence>
<dbReference type="STRING" id="307507.A0A2V0NN28"/>
<comment type="subcellular location">
    <subcellularLocation>
        <location evidence="1">Mitochondrion</location>
    </subcellularLocation>
</comment>
<dbReference type="InterPro" id="IPR010729">
    <property type="entry name" value="Ribosomal_uL29_mit"/>
</dbReference>
<keyword evidence="8" id="KW-1185">Reference proteome</keyword>
<evidence type="ECO:0000313" key="7">
    <source>
        <dbReference type="EMBL" id="GBF88579.1"/>
    </source>
</evidence>
<dbReference type="Gene3D" id="6.10.330.20">
    <property type="match status" value="1"/>
</dbReference>
<gene>
    <name evidence="7" type="ORF">Rsub_01294</name>
</gene>
<dbReference type="EMBL" id="BDRX01000005">
    <property type="protein sequence ID" value="GBF88579.1"/>
    <property type="molecule type" value="Genomic_DNA"/>
</dbReference>
<accession>A0A2V0NN28</accession>
<evidence type="ECO:0000256" key="3">
    <source>
        <dbReference type="ARBA" id="ARBA00022980"/>
    </source>
</evidence>
<sequence length="147" mass="16497">MLALLGRRLGGAAASAAAAAAAQAAAPAACCRGLASSRAAADLREFVDPEVGATERVTYGRPWFAHELRLKSWDDLHKLWYVCLKERNLVATHLNWHKGKQSAEQYKERYKKVKQSMNRIKQVLSERACQELNPIRRAQMKKAIHLM</sequence>
<protein>
    <recommendedName>
        <fullName evidence="6">Large ribosomal subunit protein uL29m</fullName>
    </recommendedName>
</protein>
<dbReference type="Pfam" id="PF06984">
    <property type="entry name" value="MRP-L47"/>
    <property type="match status" value="1"/>
</dbReference>
<evidence type="ECO:0000256" key="1">
    <source>
        <dbReference type="ARBA" id="ARBA00004173"/>
    </source>
</evidence>
<evidence type="ECO:0000256" key="2">
    <source>
        <dbReference type="ARBA" id="ARBA00009254"/>
    </source>
</evidence>
<dbReference type="InParanoid" id="A0A2V0NN28"/>
<keyword evidence="5" id="KW-0687">Ribonucleoprotein</keyword>
<comment type="similarity">
    <text evidence="2">Belongs to the universal ribosomal protein uL29 family.</text>
</comment>
<dbReference type="AlphaFoldDB" id="A0A2V0NN28"/>
<comment type="caution">
    <text evidence="7">The sequence shown here is derived from an EMBL/GenBank/DDBJ whole genome shotgun (WGS) entry which is preliminary data.</text>
</comment>
<organism evidence="7 8">
    <name type="scientific">Raphidocelis subcapitata</name>
    <dbReference type="NCBI Taxonomy" id="307507"/>
    <lineage>
        <taxon>Eukaryota</taxon>
        <taxon>Viridiplantae</taxon>
        <taxon>Chlorophyta</taxon>
        <taxon>core chlorophytes</taxon>
        <taxon>Chlorophyceae</taxon>
        <taxon>CS clade</taxon>
        <taxon>Sphaeropleales</taxon>
        <taxon>Selenastraceae</taxon>
        <taxon>Raphidocelis</taxon>
    </lineage>
</organism>